<name>A0A1Y2IGS5_TRAC3</name>
<evidence type="ECO:0000313" key="2">
    <source>
        <dbReference type="EMBL" id="OSD00370.1"/>
    </source>
</evidence>
<evidence type="ECO:0000256" key="1">
    <source>
        <dbReference type="SAM" id="SignalP"/>
    </source>
</evidence>
<reference evidence="2 3" key="1">
    <citation type="journal article" date="2015" name="Biotechnol. Biofuels">
        <title>Enhanced degradation of softwood versus hardwood by the white-rot fungus Pycnoporus coccineus.</title>
        <authorList>
            <person name="Couturier M."/>
            <person name="Navarro D."/>
            <person name="Chevret D."/>
            <person name="Henrissat B."/>
            <person name="Piumi F."/>
            <person name="Ruiz-Duenas F.J."/>
            <person name="Martinez A.T."/>
            <person name="Grigoriev I.V."/>
            <person name="Riley R."/>
            <person name="Lipzen A."/>
            <person name="Berrin J.G."/>
            <person name="Master E.R."/>
            <person name="Rosso M.N."/>
        </authorList>
    </citation>
    <scope>NUCLEOTIDE SEQUENCE [LARGE SCALE GENOMIC DNA]</scope>
    <source>
        <strain evidence="2 3">BRFM310</strain>
    </source>
</reference>
<gene>
    <name evidence="2" type="ORF">PYCCODRAFT_1437493</name>
</gene>
<sequence length="59" mass="6093">MQLARLAMTIAAAAFAMAGFAAAAPTSLRSDMPLPLRAMQKGVAPGAGRLPYVPMEYGL</sequence>
<keyword evidence="1" id="KW-0732">Signal</keyword>
<dbReference type="Proteomes" id="UP000193067">
    <property type="component" value="Unassembled WGS sequence"/>
</dbReference>
<keyword evidence="3" id="KW-1185">Reference proteome</keyword>
<feature type="signal peptide" evidence="1">
    <location>
        <begin position="1"/>
        <end position="23"/>
    </location>
</feature>
<dbReference type="EMBL" id="KZ084119">
    <property type="protein sequence ID" value="OSD00370.1"/>
    <property type="molecule type" value="Genomic_DNA"/>
</dbReference>
<accession>A0A1Y2IGS5</accession>
<dbReference type="AlphaFoldDB" id="A0A1Y2IGS5"/>
<feature type="chain" id="PRO_5013231686" evidence="1">
    <location>
        <begin position="24"/>
        <end position="59"/>
    </location>
</feature>
<evidence type="ECO:0000313" key="3">
    <source>
        <dbReference type="Proteomes" id="UP000193067"/>
    </source>
</evidence>
<organism evidence="2 3">
    <name type="scientific">Trametes coccinea (strain BRFM310)</name>
    <name type="common">Pycnoporus coccineus</name>
    <dbReference type="NCBI Taxonomy" id="1353009"/>
    <lineage>
        <taxon>Eukaryota</taxon>
        <taxon>Fungi</taxon>
        <taxon>Dikarya</taxon>
        <taxon>Basidiomycota</taxon>
        <taxon>Agaricomycotina</taxon>
        <taxon>Agaricomycetes</taxon>
        <taxon>Polyporales</taxon>
        <taxon>Polyporaceae</taxon>
        <taxon>Trametes</taxon>
    </lineage>
</organism>
<protein>
    <submittedName>
        <fullName evidence="2">Uncharacterized protein</fullName>
    </submittedName>
</protein>
<proteinExistence type="predicted"/>